<keyword evidence="5 7" id="KW-0472">Membrane</keyword>
<dbReference type="GO" id="GO:0046872">
    <property type="term" value="F:metal ion binding"/>
    <property type="evidence" value="ECO:0007669"/>
    <property type="project" value="UniProtKB-KW"/>
</dbReference>
<reference evidence="8 9" key="1">
    <citation type="submission" date="2018-01" db="EMBL/GenBank/DDBJ databases">
        <title>Whole genome sequencing of Histamine producing bacteria.</title>
        <authorList>
            <person name="Butler K."/>
        </authorList>
    </citation>
    <scope>NUCLEOTIDE SEQUENCE [LARGE SCALE GENOMIC DNA]</scope>
    <source>
        <strain evidence="8 9">DSM 100436</strain>
    </source>
</reference>
<protein>
    <recommendedName>
        <fullName evidence="10">Alkaline phytoceramidase</fullName>
    </recommendedName>
</protein>
<feature type="transmembrane region" description="Helical" evidence="7">
    <location>
        <begin position="176"/>
        <end position="195"/>
    </location>
</feature>
<dbReference type="GO" id="GO:0006672">
    <property type="term" value="P:ceramide metabolic process"/>
    <property type="evidence" value="ECO:0007669"/>
    <property type="project" value="InterPro"/>
</dbReference>
<keyword evidence="3" id="KW-0378">Hydrolase</keyword>
<gene>
    <name evidence="8" type="ORF">C9I98_01120</name>
</gene>
<feature type="transmembrane region" description="Helical" evidence="7">
    <location>
        <begin position="89"/>
        <end position="109"/>
    </location>
</feature>
<feature type="binding site" evidence="6">
    <location>
        <position position="108"/>
    </location>
    <ligand>
        <name>Zn(2+)</name>
        <dbReference type="ChEBI" id="CHEBI:29105"/>
        <note>catalytic</note>
    </ligand>
</feature>
<dbReference type="GO" id="GO:0016020">
    <property type="term" value="C:membrane"/>
    <property type="evidence" value="ECO:0007669"/>
    <property type="project" value="UniProtKB-SubCell"/>
</dbReference>
<dbReference type="AlphaFoldDB" id="A0A2T3P0A0"/>
<organism evidence="8 9">
    <name type="scientific">Photobacterium sanctipauli</name>
    <dbReference type="NCBI Taxonomy" id="1342794"/>
    <lineage>
        <taxon>Bacteria</taxon>
        <taxon>Pseudomonadati</taxon>
        <taxon>Pseudomonadota</taxon>
        <taxon>Gammaproteobacteria</taxon>
        <taxon>Vibrionales</taxon>
        <taxon>Vibrionaceae</taxon>
        <taxon>Photobacterium</taxon>
    </lineage>
</organism>
<feature type="binding site" evidence="6">
    <location>
        <position position="236"/>
    </location>
    <ligand>
        <name>Zn(2+)</name>
        <dbReference type="ChEBI" id="CHEBI:29105"/>
        <note>catalytic</note>
    </ligand>
</feature>
<sequence length="267" mass="30707">MTVKPYKRDLYDWRYGLLVSIAIFLAALAIYFSPIHQSRNFYNYADQRLILGVPHFWNVVSNLGFLLVGILGLLRSIRHYQHVAKVRPAYPLFFISLIGAFIGSSYYHYTPDAFSLMVDRIPITTGFVCLYCIVIAECLSPELGRRMLFLLIGYGILSVLYWYMTDVTTGRGNMAAYVLVQLLPIIHLPLIIKLYPSRYTHSHYYIYALFWYVLAKGAESYDDEIYQLLGGTMSGHPIKHVFAAIAGYCVYLGWMKRKEKPHQEAGL</sequence>
<feature type="transmembrane region" description="Helical" evidence="7">
    <location>
        <begin position="147"/>
        <end position="164"/>
    </location>
</feature>
<evidence type="ECO:0000256" key="6">
    <source>
        <dbReference type="PIRSR" id="PIRSR608901-2"/>
    </source>
</evidence>
<feature type="transmembrane region" description="Helical" evidence="7">
    <location>
        <begin position="55"/>
        <end position="77"/>
    </location>
</feature>
<evidence type="ECO:0000313" key="8">
    <source>
        <dbReference type="EMBL" id="PSW21898.1"/>
    </source>
</evidence>
<keyword evidence="6" id="KW-0862">Zinc</keyword>
<evidence type="ECO:0000256" key="4">
    <source>
        <dbReference type="ARBA" id="ARBA00022989"/>
    </source>
</evidence>
<keyword evidence="2 7" id="KW-0812">Transmembrane</keyword>
<feature type="transmembrane region" description="Helical" evidence="7">
    <location>
        <begin position="121"/>
        <end position="140"/>
    </location>
</feature>
<dbReference type="OrthoDB" id="6088058at2"/>
<proteinExistence type="predicted"/>
<evidence type="ECO:0000256" key="1">
    <source>
        <dbReference type="ARBA" id="ARBA00004141"/>
    </source>
</evidence>
<keyword evidence="9" id="KW-1185">Reference proteome</keyword>
<dbReference type="InterPro" id="IPR008901">
    <property type="entry name" value="ACER"/>
</dbReference>
<evidence type="ECO:0000256" key="5">
    <source>
        <dbReference type="ARBA" id="ARBA00023136"/>
    </source>
</evidence>
<dbReference type="EMBL" id="PYMA01000001">
    <property type="protein sequence ID" value="PSW21898.1"/>
    <property type="molecule type" value="Genomic_DNA"/>
</dbReference>
<evidence type="ECO:0000256" key="2">
    <source>
        <dbReference type="ARBA" id="ARBA00022692"/>
    </source>
</evidence>
<comment type="caution">
    <text evidence="8">The sequence shown here is derived from an EMBL/GenBank/DDBJ whole genome shotgun (WGS) entry which is preliminary data.</text>
</comment>
<dbReference type="Pfam" id="PF05875">
    <property type="entry name" value="Ceramidase"/>
    <property type="match status" value="1"/>
</dbReference>
<comment type="cofactor">
    <cofactor evidence="6">
        <name>Zn(2+)</name>
        <dbReference type="ChEBI" id="CHEBI:29105"/>
    </cofactor>
</comment>
<feature type="transmembrane region" description="Helical" evidence="7">
    <location>
        <begin position="12"/>
        <end position="35"/>
    </location>
</feature>
<dbReference type="GO" id="GO:0016811">
    <property type="term" value="F:hydrolase activity, acting on carbon-nitrogen (but not peptide) bonds, in linear amides"/>
    <property type="evidence" value="ECO:0007669"/>
    <property type="project" value="InterPro"/>
</dbReference>
<dbReference type="RefSeq" id="WP_051902215.1">
    <property type="nucleotide sequence ID" value="NZ_JGVO01000448.1"/>
</dbReference>
<accession>A0A2T3P0A0</accession>
<dbReference type="PANTHER" id="PTHR34368:SF1">
    <property type="entry name" value="OS01G0962200 PROTEIN"/>
    <property type="match status" value="1"/>
</dbReference>
<keyword evidence="6" id="KW-0479">Metal-binding</keyword>
<evidence type="ECO:0008006" key="10">
    <source>
        <dbReference type="Google" id="ProtNLM"/>
    </source>
</evidence>
<evidence type="ECO:0000256" key="7">
    <source>
        <dbReference type="SAM" id="Phobius"/>
    </source>
</evidence>
<dbReference type="PANTHER" id="PTHR34368">
    <property type="entry name" value="OS01G0962200 PROTEIN"/>
    <property type="match status" value="1"/>
</dbReference>
<dbReference type="Proteomes" id="UP000241771">
    <property type="component" value="Unassembled WGS sequence"/>
</dbReference>
<feature type="binding site" evidence="6">
    <location>
        <position position="240"/>
    </location>
    <ligand>
        <name>Zn(2+)</name>
        <dbReference type="ChEBI" id="CHEBI:29105"/>
        <note>catalytic</note>
    </ligand>
</feature>
<evidence type="ECO:0000256" key="3">
    <source>
        <dbReference type="ARBA" id="ARBA00022801"/>
    </source>
</evidence>
<comment type="subcellular location">
    <subcellularLocation>
        <location evidence="1">Membrane</location>
        <topology evidence="1">Multi-pass membrane protein</topology>
    </subcellularLocation>
</comment>
<keyword evidence="4 7" id="KW-1133">Transmembrane helix</keyword>
<evidence type="ECO:0000313" key="9">
    <source>
        <dbReference type="Proteomes" id="UP000241771"/>
    </source>
</evidence>
<name>A0A2T3P0A0_9GAMM</name>